<keyword evidence="2" id="KW-0472">Membrane</keyword>
<organism evidence="4 5">
    <name type="scientific">Mycobacterium kiyosense</name>
    <dbReference type="NCBI Taxonomy" id="2871094"/>
    <lineage>
        <taxon>Bacteria</taxon>
        <taxon>Bacillati</taxon>
        <taxon>Actinomycetota</taxon>
        <taxon>Actinomycetes</taxon>
        <taxon>Mycobacteriales</taxon>
        <taxon>Mycobacteriaceae</taxon>
        <taxon>Mycobacterium</taxon>
    </lineage>
</organism>
<evidence type="ECO:0000313" key="5">
    <source>
        <dbReference type="Proteomes" id="UP001064782"/>
    </source>
</evidence>
<dbReference type="RefSeq" id="WP_236980469.1">
    <property type="nucleotide sequence ID" value="NZ_BRXE01000045.1"/>
</dbReference>
<feature type="region of interest" description="Disordered" evidence="1">
    <location>
        <begin position="1"/>
        <end position="34"/>
    </location>
</feature>
<dbReference type="AlphaFoldDB" id="A0A9P3QCN9"/>
<keyword evidence="2" id="KW-0812">Transmembrane</keyword>
<evidence type="ECO:0000313" key="3">
    <source>
        <dbReference type="EMBL" id="GLB84273.1"/>
    </source>
</evidence>
<dbReference type="EMBL" id="BRZI01000050">
    <property type="protein sequence ID" value="GLD32677.1"/>
    <property type="molecule type" value="Genomic_DNA"/>
</dbReference>
<protein>
    <submittedName>
        <fullName evidence="4">Uncharacterized protein</fullName>
    </submittedName>
</protein>
<dbReference type="Proteomes" id="UP001165663">
    <property type="component" value="Unassembled WGS sequence"/>
</dbReference>
<accession>A0A9P3QCN9</accession>
<dbReference type="GeneID" id="83631747"/>
<dbReference type="EMBL" id="BRXE01000045">
    <property type="protein sequence ID" value="GLB84273.1"/>
    <property type="molecule type" value="Genomic_DNA"/>
</dbReference>
<keyword evidence="2" id="KW-1133">Transmembrane helix</keyword>
<evidence type="ECO:0000256" key="1">
    <source>
        <dbReference type="SAM" id="MobiDB-lite"/>
    </source>
</evidence>
<gene>
    <name evidence="4" type="ORF">Mkiyose1413_45600</name>
    <name evidence="3" type="ORF">SRL2020028_35290</name>
</gene>
<feature type="transmembrane region" description="Helical" evidence="2">
    <location>
        <begin position="44"/>
        <end position="65"/>
    </location>
</feature>
<sequence>MTRYDPPQLGPHDPAGYGNHGYGGGHGHDPTTEPTPGWRKPLALVGWGVLIAVLIGLIIYGIVLLSRGRPSPASVTSTTTTTAPASTTTTQPTTTTTTTSTTTPATETTSPTTTSGSQTTTPANSPAPGLIPRLPSQIKLPSIPTVINLPPGL</sequence>
<proteinExistence type="predicted"/>
<feature type="region of interest" description="Disordered" evidence="1">
    <location>
        <begin position="69"/>
        <end position="136"/>
    </location>
</feature>
<comment type="caution">
    <text evidence="4">The sequence shown here is derived from an EMBL/GenBank/DDBJ whole genome shotgun (WGS) entry which is preliminary data.</text>
</comment>
<feature type="compositionally biased region" description="Low complexity" evidence="1">
    <location>
        <begin position="69"/>
        <end position="123"/>
    </location>
</feature>
<dbReference type="Proteomes" id="UP001064782">
    <property type="component" value="Unassembled WGS sequence"/>
</dbReference>
<reference evidence="4" key="1">
    <citation type="submission" date="2022-08" db="EMBL/GenBank/DDBJ databases">
        <title>Mycobacterium kiyosense sp. nov., scotochromogenic slow-glowing species isolated from respiratory specimens.</title>
        <authorList>
            <person name="Fukano H."/>
            <person name="Kazumi Y."/>
            <person name="Sakagami N."/>
            <person name="Ato M."/>
            <person name="Mitarai S."/>
            <person name="Hoshino Y."/>
        </authorList>
    </citation>
    <scope>NUCLEOTIDE SEQUENCE</scope>
    <source>
        <strain evidence="4">1413</strain>
        <strain evidence="3">SRL2020-028</strain>
    </source>
</reference>
<name>A0A9P3QCN9_9MYCO</name>
<evidence type="ECO:0000256" key="2">
    <source>
        <dbReference type="SAM" id="Phobius"/>
    </source>
</evidence>
<keyword evidence="5" id="KW-1185">Reference proteome</keyword>
<evidence type="ECO:0000313" key="4">
    <source>
        <dbReference type="EMBL" id="GLD32677.1"/>
    </source>
</evidence>